<dbReference type="Gene3D" id="2.40.50.40">
    <property type="match status" value="1"/>
</dbReference>
<dbReference type="EMBL" id="SRPS01000799">
    <property type="protein sequence ID" value="KAG5954597.1"/>
    <property type="molecule type" value="Genomic_DNA"/>
</dbReference>
<dbReference type="Proteomes" id="UP000784919">
    <property type="component" value="Unassembled WGS sequence"/>
</dbReference>
<evidence type="ECO:0000259" key="2">
    <source>
        <dbReference type="PROSITE" id="PS50013"/>
    </source>
</evidence>
<dbReference type="OrthoDB" id="433924at2759"/>
<comment type="caution">
    <text evidence="3">The sequence shown here is derived from an EMBL/GenBank/DDBJ whole genome shotgun (WGS) entry which is preliminary data.</text>
</comment>
<dbReference type="PROSITE" id="PS50013">
    <property type="entry name" value="CHROMO_2"/>
    <property type="match status" value="1"/>
</dbReference>
<name>A0A9P7MLN0_9HYPO</name>
<proteinExistence type="predicted"/>
<evidence type="ECO:0000256" key="1">
    <source>
        <dbReference type="ARBA" id="ARBA00011353"/>
    </source>
</evidence>
<evidence type="ECO:0000313" key="3">
    <source>
        <dbReference type="EMBL" id="KAG5954597.1"/>
    </source>
</evidence>
<dbReference type="AlphaFoldDB" id="A0A9P7MLN0"/>
<dbReference type="InterPro" id="IPR000953">
    <property type="entry name" value="Chromo/chromo_shadow_dom"/>
</dbReference>
<dbReference type="Pfam" id="PF00385">
    <property type="entry name" value="Chromo"/>
    <property type="match status" value="1"/>
</dbReference>
<dbReference type="GO" id="GO:0006338">
    <property type="term" value="P:chromatin remodeling"/>
    <property type="evidence" value="ECO:0007669"/>
    <property type="project" value="UniProtKB-ARBA"/>
</dbReference>
<dbReference type="InterPro" id="IPR023780">
    <property type="entry name" value="Chromo_domain"/>
</dbReference>
<gene>
    <name evidence="3" type="ORF">E4U56_007745</name>
</gene>
<sequence length="141" mass="15938">MVYVEHDERTSRVCLLNKALYGPICQGKRSADFHAGDVSDNAAAKAKQERQDKQDSACGTMLQACEPAARQPLQDLNVDEICESRAFDGNVKYLVKWEGFPAQRHWTWEPFEHFLGDGAKLLLKKFAIDNSDKPSDDRVHT</sequence>
<dbReference type="CDD" id="cd00024">
    <property type="entry name" value="CD_CSD"/>
    <property type="match status" value="1"/>
</dbReference>
<dbReference type="SUPFAM" id="SSF54160">
    <property type="entry name" value="Chromo domain-like"/>
    <property type="match status" value="1"/>
</dbReference>
<reference evidence="3" key="1">
    <citation type="journal article" date="2020" name="bioRxiv">
        <title>Whole genome comparisons of ergot fungi reveals the divergence and evolution of species within the genus Claviceps are the result of varying mechanisms driving genome evolution and host range expansion.</title>
        <authorList>
            <person name="Wyka S.A."/>
            <person name="Mondo S.J."/>
            <person name="Liu M."/>
            <person name="Dettman J."/>
            <person name="Nalam V."/>
            <person name="Broders K.D."/>
        </authorList>
    </citation>
    <scope>NUCLEOTIDE SEQUENCE</scope>
    <source>
        <strain evidence="3">CCC 1102</strain>
    </source>
</reference>
<comment type="subunit">
    <text evidence="1">Component of the NuA4 histone acetyltransferase complex.</text>
</comment>
<feature type="domain" description="Chromo" evidence="2">
    <location>
        <begin position="76"/>
        <end position="138"/>
    </location>
</feature>
<dbReference type="InterPro" id="IPR016197">
    <property type="entry name" value="Chromo-like_dom_sf"/>
</dbReference>
<accession>A0A9P7MLN0</accession>
<organism evidence="3 4">
    <name type="scientific">Claviceps arundinis</name>
    <dbReference type="NCBI Taxonomy" id="1623583"/>
    <lineage>
        <taxon>Eukaryota</taxon>
        <taxon>Fungi</taxon>
        <taxon>Dikarya</taxon>
        <taxon>Ascomycota</taxon>
        <taxon>Pezizomycotina</taxon>
        <taxon>Sordariomycetes</taxon>
        <taxon>Hypocreomycetidae</taxon>
        <taxon>Hypocreales</taxon>
        <taxon>Clavicipitaceae</taxon>
        <taxon>Claviceps</taxon>
    </lineage>
</organism>
<protein>
    <recommendedName>
        <fullName evidence="2">Chromo domain-containing protein</fullName>
    </recommendedName>
</protein>
<evidence type="ECO:0000313" key="4">
    <source>
        <dbReference type="Proteomes" id="UP000784919"/>
    </source>
</evidence>